<dbReference type="RefSeq" id="WP_137013446.1">
    <property type="nucleotide sequence ID" value="NZ_SZPX01000004.1"/>
</dbReference>
<evidence type="ECO:0000256" key="2">
    <source>
        <dbReference type="SAM" id="Coils"/>
    </source>
</evidence>
<feature type="domain" description="Multidrug resistance protein MdtA-like alpha-helical hairpin" evidence="4">
    <location>
        <begin position="112"/>
        <end position="174"/>
    </location>
</feature>
<reference evidence="6 7" key="1">
    <citation type="submission" date="2019-04" db="EMBL/GenBank/DDBJ databases">
        <title>Sulfurimonas crateris sp. nov. a facultative anaerobic sulfur-oxidizing chemolithautotrophic bacterium isolated from a terrestrial mud vulcano.</title>
        <authorList>
            <person name="Ratnikova N.M."/>
            <person name="Slobodkin A.I."/>
            <person name="Merkel A.Y."/>
            <person name="Novikov A."/>
            <person name="Bonch-Osmolovskaya E.A."/>
            <person name="Slobodkina G.B."/>
        </authorList>
    </citation>
    <scope>NUCLEOTIDE SEQUENCE [LARGE SCALE GENOMIC DNA]</scope>
    <source>
        <strain evidence="6 7">SN118</strain>
    </source>
</reference>
<keyword evidence="3" id="KW-1133">Transmembrane helix</keyword>
<dbReference type="Gene3D" id="2.40.50.100">
    <property type="match status" value="1"/>
</dbReference>
<evidence type="ECO:0000256" key="3">
    <source>
        <dbReference type="SAM" id="Phobius"/>
    </source>
</evidence>
<name>A0A4U2Z9I7_9BACT</name>
<dbReference type="Gene3D" id="2.40.420.20">
    <property type="match status" value="1"/>
</dbReference>
<feature type="domain" description="Multidrug resistance protein MdtA-like barrel-sandwich hybrid" evidence="5">
    <location>
        <begin position="58"/>
        <end position="222"/>
    </location>
</feature>
<keyword evidence="7" id="KW-1185">Reference proteome</keyword>
<dbReference type="PANTHER" id="PTHR30469">
    <property type="entry name" value="MULTIDRUG RESISTANCE PROTEIN MDTA"/>
    <property type="match status" value="1"/>
</dbReference>
<dbReference type="NCBIfam" id="TIGR01730">
    <property type="entry name" value="RND_mfp"/>
    <property type="match status" value="1"/>
</dbReference>
<comment type="similarity">
    <text evidence="1">Belongs to the membrane fusion protein (MFP) (TC 8.A.1) family.</text>
</comment>
<evidence type="ECO:0000259" key="4">
    <source>
        <dbReference type="Pfam" id="PF25876"/>
    </source>
</evidence>
<dbReference type="AlphaFoldDB" id="A0A4U2Z9I7"/>
<dbReference type="PANTHER" id="PTHR30469:SF33">
    <property type="entry name" value="SLR1207 PROTEIN"/>
    <property type="match status" value="1"/>
</dbReference>
<dbReference type="EMBL" id="SZPX01000004">
    <property type="protein sequence ID" value="TKI69671.1"/>
    <property type="molecule type" value="Genomic_DNA"/>
</dbReference>
<dbReference type="OrthoDB" id="9806939at2"/>
<feature type="coiled-coil region" evidence="2">
    <location>
        <begin position="97"/>
        <end position="190"/>
    </location>
</feature>
<keyword evidence="3" id="KW-0812">Transmembrane</keyword>
<protein>
    <submittedName>
        <fullName evidence="6">Efflux RND transporter periplasmic adaptor subunit</fullName>
    </submittedName>
</protein>
<dbReference type="GO" id="GO:0015562">
    <property type="term" value="F:efflux transmembrane transporter activity"/>
    <property type="evidence" value="ECO:0007669"/>
    <property type="project" value="TreeGrafter"/>
</dbReference>
<sequence length="381" mass="42377">MNKLIKYALIVILITIGAAIFYNKVYVVKSTFATTKPTIGDLHVTIRGIGNVDAKNIYTITAQSGGKIENIYFDEGMWVKKGDLLLSIDPVELPMLLDEAKLSEQKAKHEIDSAKSTLKSLEAQKVLLQTTYERYKKLMEQKFATQAEYDKAKSDLQNINAQIDASKAQIASATSEKLRLKKSIEAIEEKITRLKIYSPTDGYIVTKEAEAAQYVLPSTPIFKIVDPKTLWVKTNIDERVAGKIKLGHKASIKLRSKPDSELRGTVERIVAVSNLVTLEREIAIGFDAPVNSFYINEQAEVEIEVAKYENAIKIPLSLVVTKSGKKGVWVAKGENAYFQEISILAQNNEEAAVSSGINQQSELLLYNGGNRPLSDGMKIYR</sequence>
<evidence type="ECO:0000313" key="7">
    <source>
        <dbReference type="Proteomes" id="UP000309561"/>
    </source>
</evidence>
<dbReference type="Gene3D" id="1.10.287.470">
    <property type="entry name" value="Helix hairpin bin"/>
    <property type="match status" value="1"/>
</dbReference>
<dbReference type="Proteomes" id="UP000309561">
    <property type="component" value="Unassembled WGS sequence"/>
</dbReference>
<evidence type="ECO:0000256" key="1">
    <source>
        <dbReference type="ARBA" id="ARBA00009477"/>
    </source>
</evidence>
<feature type="transmembrane region" description="Helical" evidence="3">
    <location>
        <begin position="7"/>
        <end position="27"/>
    </location>
</feature>
<dbReference type="Pfam" id="PF25917">
    <property type="entry name" value="BSH_RND"/>
    <property type="match status" value="1"/>
</dbReference>
<dbReference type="InterPro" id="IPR058624">
    <property type="entry name" value="MdtA-like_HH"/>
</dbReference>
<dbReference type="InterPro" id="IPR006143">
    <property type="entry name" value="RND_pump_MFP"/>
</dbReference>
<dbReference type="Gene3D" id="2.40.30.170">
    <property type="match status" value="1"/>
</dbReference>
<dbReference type="InterPro" id="IPR058625">
    <property type="entry name" value="MdtA-like_BSH"/>
</dbReference>
<dbReference type="GO" id="GO:1990281">
    <property type="term" value="C:efflux pump complex"/>
    <property type="evidence" value="ECO:0007669"/>
    <property type="project" value="TreeGrafter"/>
</dbReference>
<evidence type="ECO:0000313" key="6">
    <source>
        <dbReference type="EMBL" id="TKI69671.1"/>
    </source>
</evidence>
<comment type="caution">
    <text evidence="6">The sequence shown here is derived from an EMBL/GenBank/DDBJ whole genome shotgun (WGS) entry which is preliminary data.</text>
</comment>
<dbReference type="Pfam" id="PF25876">
    <property type="entry name" value="HH_MFP_RND"/>
    <property type="match status" value="1"/>
</dbReference>
<keyword evidence="3" id="KW-0472">Membrane</keyword>
<dbReference type="SUPFAM" id="SSF111369">
    <property type="entry name" value="HlyD-like secretion proteins"/>
    <property type="match status" value="1"/>
</dbReference>
<organism evidence="6 7">
    <name type="scientific">Sulfurimonas crateris</name>
    <dbReference type="NCBI Taxonomy" id="2574727"/>
    <lineage>
        <taxon>Bacteria</taxon>
        <taxon>Pseudomonadati</taxon>
        <taxon>Campylobacterota</taxon>
        <taxon>Epsilonproteobacteria</taxon>
        <taxon>Campylobacterales</taxon>
        <taxon>Sulfurimonadaceae</taxon>
        <taxon>Sulfurimonas</taxon>
    </lineage>
</organism>
<gene>
    <name evidence="6" type="ORF">FCU45_06330</name>
</gene>
<keyword evidence="2" id="KW-0175">Coiled coil</keyword>
<accession>A0A4U2Z9I7</accession>
<evidence type="ECO:0000259" key="5">
    <source>
        <dbReference type="Pfam" id="PF25917"/>
    </source>
</evidence>
<proteinExistence type="inferred from homology"/>